<dbReference type="PROSITE" id="PS50853">
    <property type="entry name" value="FN3"/>
    <property type="match status" value="2"/>
</dbReference>
<dbReference type="InterPro" id="IPR013783">
    <property type="entry name" value="Ig-like_fold"/>
</dbReference>
<evidence type="ECO:0000313" key="5">
    <source>
        <dbReference type="EMBL" id="CAH0101177.1"/>
    </source>
</evidence>
<keyword evidence="2" id="KW-0547">Nucleotide-binding</keyword>
<dbReference type="InterPro" id="IPR036116">
    <property type="entry name" value="FN3_sf"/>
</dbReference>
<dbReference type="FunFam" id="3.40.50.300:FF:002209">
    <property type="entry name" value="Uncharacterized protein"/>
    <property type="match status" value="1"/>
</dbReference>
<dbReference type="Gene3D" id="3.40.50.300">
    <property type="entry name" value="P-loop containing nucleotide triphosphate hydrolases"/>
    <property type="match status" value="1"/>
</dbReference>
<dbReference type="GO" id="GO:0005525">
    <property type="term" value="F:GTP binding"/>
    <property type="evidence" value="ECO:0007669"/>
    <property type="project" value="InterPro"/>
</dbReference>
<dbReference type="Pfam" id="PF00041">
    <property type="entry name" value="fn3"/>
    <property type="match status" value="1"/>
</dbReference>
<name>A0A8J2RBU2_9CRUS</name>
<dbReference type="SUPFAM" id="SSF52540">
    <property type="entry name" value="P-loop containing nucleoside triphosphate hydrolases"/>
    <property type="match status" value="1"/>
</dbReference>
<keyword evidence="3" id="KW-0175">Coiled coil</keyword>
<comment type="similarity">
    <text evidence="1">Belongs to the TRAFAC class TrmE-Era-EngA-EngB-Septin-like GTPase superfamily. AIG1/Toc34/Toc159-like paraseptin GTPase family. IAN subfamily.</text>
</comment>
<dbReference type="CDD" id="cd00063">
    <property type="entry name" value="FN3"/>
    <property type="match status" value="2"/>
</dbReference>
<dbReference type="OrthoDB" id="2386367at2759"/>
<proteinExistence type="inferred from homology"/>
<dbReference type="InterPro" id="IPR003961">
    <property type="entry name" value="FN3_dom"/>
</dbReference>
<dbReference type="InterPro" id="IPR027417">
    <property type="entry name" value="P-loop_NTPase"/>
</dbReference>
<reference evidence="5" key="1">
    <citation type="submission" date="2021-11" db="EMBL/GenBank/DDBJ databases">
        <authorList>
            <person name="Schell T."/>
        </authorList>
    </citation>
    <scope>NUCLEOTIDE SEQUENCE</scope>
    <source>
        <strain evidence="5">M5</strain>
    </source>
</reference>
<sequence>MNQSNCIKFLALGNQINIGTLLNYVEDVIVRDIYLWDPEDLPSQEVVKKVRKESVNVHSPMETERTNNCKENDDAMFEYEPWLTHLGMDDHSAMSLMTLPTRSFEGAWQYVTDRATDSTLRDSEIVIHCYCSSRKVYVDPNKLDIICRPEKLAKTKATHVVVGVTYGQEALCIFSDKQNKNSHVKTTTDDERFKNHANFFARGLQDGQTLLELDEEGNEEDGGRGLFPTDLDCILFKDTRDGKMGTNWTLKPIDEQYEACRKVLEHQEDESVPLRVLLYPLHKLLPTEASIIKLPDKQIDVSRENEIGISHDVVIRCQWMWNHLKRVRLETESLTTELNKLKCHEWIPQNFYQNVQDFSEYFKKFTSALNKGWYEWILSTRRGDCSNEKNIIEMIESVKSKSPFVAKEFKHWLKYQKYQIKTFEMLANLSGVCVLSEADQLTSKIKSFGQDQFAVVLHLPSLVGQSDFLIEELISYVEASTKSQPPKWIQWKHTFETMLSSIAVIRRRIFSICPDFSEWVTNHNHDTINVHYLVYYGDQLDSGDGLPFIRVYDCDSGDVVSMNFSIPMAPGEVTVKENRRGVIRLSWMAEEREDGSFLLQYRNVNKSDEFWKSITYSSDEITINHLQPDESYFFRVATLTEGGRSPFGPISCEVMIDPIYKRPAELQCLSVTDTSITISWNHVITEEEKNEKSFKFVGYQIDCWENDKKESTLIRRSTSDKSIKLEPLCADIPYCIQVRVAFAVSFGSKLLSSPSRPIFQTRTLREAERAVHIVRRVSQMSSVSSGIDVYNLPLKEVRGSKTQGFGHYVFGEKTILSLAGKHRKRTILMLGATGSGKSTLINSLINYVLGIEWNDDFRFKLIVEPDKKSQAHSQTNLVTTYDLYEMKGSRLGYSLTVVDTPGFGDTKGLEKDNEIMEQIKNYFNCSKHGIQQLEAVCFVACSSLARLTKTEKYIFDSILSIFGQDIKDNIRLMVTFSDKAEPPVLEAIKEANIPSLVDPTTGTILYHKFNNSGFFDKNEVSQTYFKIAVKSFKKLFDDLSQMETKSLTLTREVLEERKRLDVLVEVLQTTTEIKLTKVDELRQIEKVLKENQEQMEANKNFVFEVEFLVPKATDISGTGQFTTNCQNCARTCHFPCRQASDEDKHLCSVMNSIGRCMICKCPWNKHFNQKYRYEMVKEKIKRSSDAIRKQYQGAEKETITNERLMENIKKDIDEHEKQLLELTQATHQHIQRLNQIALRPHSFTTSDYIDLLIKVEEQKPLSKCNQTISTLQKLRQKSELAKKLVQEQSTFVNQP</sequence>
<keyword evidence="6" id="KW-1185">Reference proteome</keyword>
<evidence type="ECO:0000256" key="2">
    <source>
        <dbReference type="ARBA" id="ARBA00022741"/>
    </source>
</evidence>
<dbReference type="PANTHER" id="PTHR32046:SF14">
    <property type="match status" value="1"/>
</dbReference>
<evidence type="ECO:0000313" key="6">
    <source>
        <dbReference type="Proteomes" id="UP000789390"/>
    </source>
</evidence>
<feature type="coiled-coil region" evidence="3">
    <location>
        <begin position="1177"/>
        <end position="1225"/>
    </location>
</feature>
<feature type="domain" description="Fibronectin type-III" evidence="4">
    <location>
        <begin position="569"/>
        <end position="659"/>
    </location>
</feature>
<comment type="caution">
    <text evidence="5">The sequence shown here is derived from an EMBL/GenBank/DDBJ whole genome shotgun (WGS) entry which is preliminary data.</text>
</comment>
<evidence type="ECO:0000256" key="3">
    <source>
        <dbReference type="SAM" id="Coils"/>
    </source>
</evidence>
<dbReference type="SMART" id="SM00060">
    <property type="entry name" value="FN3"/>
    <property type="match status" value="2"/>
</dbReference>
<dbReference type="EMBL" id="CAKKLH010000053">
    <property type="protein sequence ID" value="CAH0101177.1"/>
    <property type="molecule type" value="Genomic_DNA"/>
</dbReference>
<evidence type="ECO:0000256" key="1">
    <source>
        <dbReference type="ARBA" id="ARBA00008535"/>
    </source>
</evidence>
<protein>
    <recommendedName>
        <fullName evidence="4">Fibronectin type-III domain-containing protein</fullName>
    </recommendedName>
</protein>
<gene>
    <name evidence="5" type="ORF">DGAL_LOCUS3505</name>
</gene>
<dbReference type="Proteomes" id="UP000789390">
    <property type="component" value="Unassembled WGS sequence"/>
</dbReference>
<evidence type="ECO:0000259" key="4">
    <source>
        <dbReference type="PROSITE" id="PS50853"/>
    </source>
</evidence>
<organism evidence="5 6">
    <name type="scientific">Daphnia galeata</name>
    <dbReference type="NCBI Taxonomy" id="27404"/>
    <lineage>
        <taxon>Eukaryota</taxon>
        <taxon>Metazoa</taxon>
        <taxon>Ecdysozoa</taxon>
        <taxon>Arthropoda</taxon>
        <taxon>Crustacea</taxon>
        <taxon>Branchiopoda</taxon>
        <taxon>Diplostraca</taxon>
        <taxon>Cladocera</taxon>
        <taxon>Anomopoda</taxon>
        <taxon>Daphniidae</taxon>
        <taxon>Daphnia</taxon>
    </lineage>
</organism>
<accession>A0A8J2RBU2</accession>
<dbReference type="InterPro" id="IPR006703">
    <property type="entry name" value="G_AIG1"/>
</dbReference>
<dbReference type="Gene3D" id="2.60.40.10">
    <property type="entry name" value="Immunoglobulins"/>
    <property type="match status" value="2"/>
</dbReference>
<dbReference type="Pfam" id="PF04548">
    <property type="entry name" value="AIG1"/>
    <property type="match status" value="1"/>
</dbReference>
<feature type="domain" description="Fibronectin type-III" evidence="4">
    <location>
        <begin position="662"/>
        <end position="766"/>
    </location>
</feature>
<dbReference type="PANTHER" id="PTHR32046">
    <property type="entry name" value="G DOMAIN-CONTAINING PROTEIN"/>
    <property type="match status" value="1"/>
</dbReference>
<dbReference type="SUPFAM" id="SSF49265">
    <property type="entry name" value="Fibronectin type III"/>
    <property type="match status" value="1"/>
</dbReference>